<evidence type="ECO:0000313" key="2">
    <source>
        <dbReference type="Proteomes" id="UP000318017"/>
    </source>
</evidence>
<dbReference type="EMBL" id="CP036298">
    <property type="protein sequence ID" value="QDV25714.1"/>
    <property type="molecule type" value="Genomic_DNA"/>
</dbReference>
<dbReference type="KEGG" id="ahel:Q31a_40410"/>
<evidence type="ECO:0000313" key="1">
    <source>
        <dbReference type="EMBL" id="QDV25714.1"/>
    </source>
</evidence>
<gene>
    <name evidence="1" type="ORF">Q31a_40410</name>
</gene>
<dbReference type="OrthoDB" id="253099at2"/>
<dbReference type="AlphaFoldDB" id="A0A518GAT3"/>
<dbReference type="InterPro" id="IPR029058">
    <property type="entry name" value="AB_hydrolase_fold"/>
</dbReference>
<sequence length="333" mass="37325">MRYLDASQFTPVKYPYWVSILAMAFSFCCATPSLLRADDWHLDAESSETLTVPTLSQGGPAAGKRVAVTAAEYVGTEVFHTLYLPPGWKPEGAPVPIIFEYTGNYYPQSGSTGKSQDAALGYGLSGGKYIWVVLPYVNSTGTANEVTWWGDEQATVEYAKQNVPLIIEQFGGDPNAVFLCGFSRGAIGVNYLGLRDDEVASLWTAFITHDHFDGVREWNTAWGSPLERYQSEAKKRLAKVENRPYWVSQNGNNRKSEEFVRSVVPIPNRFRFSNINTAEILGSFPNEFAQAAHTDRWLLRPSRDRRQVWEWMERVASGHNKDGELSVPGQLKH</sequence>
<organism evidence="1 2">
    <name type="scientific">Aureliella helgolandensis</name>
    <dbReference type="NCBI Taxonomy" id="2527968"/>
    <lineage>
        <taxon>Bacteria</taxon>
        <taxon>Pseudomonadati</taxon>
        <taxon>Planctomycetota</taxon>
        <taxon>Planctomycetia</taxon>
        <taxon>Pirellulales</taxon>
        <taxon>Pirellulaceae</taxon>
        <taxon>Aureliella</taxon>
    </lineage>
</organism>
<dbReference type="Proteomes" id="UP000318017">
    <property type="component" value="Chromosome"/>
</dbReference>
<accession>A0A518GAT3</accession>
<dbReference type="Gene3D" id="3.40.50.1820">
    <property type="entry name" value="alpha/beta hydrolase"/>
    <property type="match status" value="1"/>
</dbReference>
<name>A0A518GAT3_9BACT</name>
<protein>
    <recommendedName>
        <fullName evidence="3">Alpha/beta hydrolase family protein</fullName>
    </recommendedName>
</protein>
<reference evidence="1 2" key="1">
    <citation type="submission" date="2019-02" db="EMBL/GenBank/DDBJ databases">
        <title>Deep-cultivation of Planctomycetes and their phenomic and genomic characterization uncovers novel biology.</title>
        <authorList>
            <person name="Wiegand S."/>
            <person name="Jogler M."/>
            <person name="Boedeker C."/>
            <person name="Pinto D."/>
            <person name="Vollmers J."/>
            <person name="Rivas-Marin E."/>
            <person name="Kohn T."/>
            <person name="Peeters S.H."/>
            <person name="Heuer A."/>
            <person name="Rast P."/>
            <person name="Oberbeckmann S."/>
            <person name="Bunk B."/>
            <person name="Jeske O."/>
            <person name="Meyerdierks A."/>
            <person name="Storesund J.E."/>
            <person name="Kallscheuer N."/>
            <person name="Luecker S."/>
            <person name="Lage O.M."/>
            <person name="Pohl T."/>
            <person name="Merkel B.J."/>
            <person name="Hornburger P."/>
            <person name="Mueller R.-W."/>
            <person name="Bruemmer F."/>
            <person name="Labrenz M."/>
            <person name="Spormann A.M."/>
            <person name="Op den Camp H."/>
            <person name="Overmann J."/>
            <person name="Amann R."/>
            <person name="Jetten M.S.M."/>
            <person name="Mascher T."/>
            <person name="Medema M.H."/>
            <person name="Devos D.P."/>
            <person name="Kaster A.-K."/>
            <person name="Ovreas L."/>
            <person name="Rohde M."/>
            <person name="Galperin M.Y."/>
            <person name="Jogler C."/>
        </authorList>
    </citation>
    <scope>NUCLEOTIDE SEQUENCE [LARGE SCALE GENOMIC DNA]</scope>
    <source>
        <strain evidence="1 2">Q31a</strain>
    </source>
</reference>
<evidence type="ECO:0008006" key="3">
    <source>
        <dbReference type="Google" id="ProtNLM"/>
    </source>
</evidence>
<proteinExistence type="predicted"/>
<keyword evidence="2" id="KW-1185">Reference proteome</keyword>
<dbReference type="SUPFAM" id="SSF53474">
    <property type="entry name" value="alpha/beta-Hydrolases"/>
    <property type="match status" value="1"/>
</dbReference>
<dbReference type="RefSeq" id="WP_145081187.1">
    <property type="nucleotide sequence ID" value="NZ_CP036298.1"/>
</dbReference>